<dbReference type="InterPro" id="IPR004163">
    <property type="entry name" value="CoA_transf_BS"/>
</dbReference>
<keyword evidence="2 3" id="KW-0808">Transferase</keyword>
<comment type="similarity">
    <text evidence="1">Belongs to the 3-oxoacid CoA-transferase subunit A family.</text>
</comment>
<dbReference type="Pfam" id="PF01144">
    <property type="entry name" value="CoA_trans"/>
    <property type="match status" value="1"/>
</dbReference>
<dbReference type="SUPFAM" id="SSF100950">
    <property type="entry name" value="NagB/RpiA/CoA transferase-like"/>
    <property type="match status" value="1"/>
</dbReference>
<dbReference type="GO" id="GO:0008410">
    <property type="term" value="F:CoA-transferase activity"/>
    <property type="evidence" value="ECO:0007669"/>
    <property type="project" value="InterPro"/>
</dbReference>
<dbReference type="PANTHER" id="PTHR13707">
    <property type="entry name" value="KETOACID-COENZYME A TRANSFERASE"/>
    <property type="match status" value="1"/>
</dbReference>
<accession>A0A832MQA8</accession>
<dbReference type="AlphaFoldDB" id="A0A832MQA8"/>
<dbReference type="PROSITE" id="PS01273">
    <property type="entry name" value="COA_TRANSF_1"/>
    <property type="match status" value="1"/>
</dbReference>
<evidence type="ECO:0000256" key="2">
    <source>
        <dbReference type="ARBA" id="ARBA00022679"/>
    </source>
</evidence>
<proteinExistence type="inferred from homology"/>
<comment type="caution">
    <text evidence="3">The sequence shown here is derived from an EMBL/GenBank/DDBJ whole genome shotgun (WGS) entry which is preliminary data.</text>
</comment>
<dbReference type="SMART" id="SM00882">
    <property type="entry name" value="CoA_trans"/>
    <property type="match status" value="1"/>
</dbReference>
<organism evidence="3">
    <name type="scientific">Pseudothermotoga hypogea</name>
    <dbReference type="NCBI Taxonomy" id="57487"/>
    <lineage>
        <taxon>Bacteria</taxon>
        <taxon>Thermotogati</taxon>
        <taxon>Thermotogota</taxon>
        <taxon>Thermotogae</taxon>
        <taxon>Thermotogales</taxon>
        <taxon>Thermotogaceae</taxon>
        <taxon>Pseudothermotoga</taxon>
    </lineage>
</organism>
<dbReference type="InterPro" id="IPR037171">
    <property type="entry name" value="NagB/RpiA_transferase-like"/>
</dbReference>
<reference evidence="3" key="1">
    <citation type="journal article" date="2020" name="mSystems">
        <title>Genome- and Community-Level Interaction Insights into Carbon Utilization and Element Cycling Functions of Hydrothermarchaeota in Hydrothermal Sediment.</title>
        <authorList>
            <person name="Zhou Z."/>
            <person name="Liu Y."/>
            <person name="Xu W."/>
            <person name="Pan J."/>
            <person name="Luo Z.H."/>
            <person name="Li M."/>
        </authorList>
    </citation>
    <scope>NUCLEOTIDE SEQUENCE [LARGE SCALE GENOMIC DNA]</scope>
    <source>
        <strain evidence="3">SpSt-86</strain>
    </source>
</reference>
<dbReference type="EMBL" id="DTKQ01000054">
    <property type="protein sequence ID" value="HGZ80140.1"/>
    <property type="molecule type" value="Genomic_DNA"/>
</dbReference>
<evidence type="ECO:0000313" key="3">
    <source>
        <dbReference type="EMBL" id="HGZ80140.1"/>
    </source>
</evidence>
<dbReference type="InterPro" id="IPR004165">
    <property type="entry name" value="CoA_trans_fam_I"/>
</dbReference>
<dbReference type="InterPro" id="IPR012792">
    <property type="entry name" value="3-oxoacid_CoA-transf_A"/>
</dbReference>
<dbReference type="PANTHER" id="PTHR13707:SF60">
    <property type="entry name" value="ACETATE COA-TRANSFERASE SUBUNIT ALPHA"/>
    <property type="match status" value="1"/>
</dbReference>
<sequence length="219" mass="23298">MKNKLISVEQAIEMIPDGAVLMIGGFLGDGTPELLVDGLIKAGKKNLTVIANDTAFPDRGIGKLIVNKLVRKVIVSHIGTNPETQKQMIEGTLEVELVPQGTLAERVRAGGFGLGGILTPTGVGTVVENGKQKITIDGKEFLVETALKADFALIKAKKADFLGNLVFNYTARNFNPLMAFAGNVTIVEVEELVPVGGIDPNEVQVPHAVVDYIVRGNAK</sequence>
<protein>
    <submittedName>
        <fullName evidence="3">3-oxoacid CoA-transferase subunit A</fullName>
    </submittedName>
</protein>
<evidence type="ECO:0000256" key="1">
    <source>
        <dbReference type="ARBA" id="ARBA00005612"/>
    </source>
</evidence>
<gene>
    <name evidence="3" type="ORF">ENW55_09180</name>
</gene>
<dbReference type="Gene3D" id="3.40.1080.10">
    <property type="entry name" value="Glutaconate Coenzyme A-transferase"/>
    <property type="match status" value="1"/>
</dbReference>
<dbReference type="NCBIfam" id="TIGR02429">
    <property type="entry name" value="pcaI_scoA_fam"/>
    <property type="match status" value="1"/>
</dbReference>
<name>A0A832MQA8_9THEM</name>